<proteinExistence type="predicted"/>
<name>A0A1V4JV76_PATFA</name>
<evidence type="ECO:0000256" key="1">
    <source>
        <dbReference type="SAM" id="MobiDB-lite"/>
    </source>
</evidence>
<keyword evidence="3" id="KW-1185">Reference proteome</keyword>
<feature type="region of interest" description="Disordered" evidence="1">
    <location>
        <begin position="1"/>
        <end position="65"/>
    </location>
</feature>
<evidence type="ECO:0000313" key="2">
    <source>
        <dbReference type="EMBL" id="OPJ76053.1"/>
    </source>
</evidence>
<feature type="compositionally biased region" description="Gly residues" evidence="1">
    <location>
        <begin position="1"/>
        <end position="13"/>
    </location>
</feature>
<comment type="caution">
    <text evidence="2">The sequence shown here is derived from an EMBL/GenBank/DDBJ whole genome shotgun (WGS) entry which is preliminary data.</text>
</comment>
<reference evidence="2 3" key="1">
    <citation type="submission" date="2016-02" db="EMBL/GenBank/DDBJ databases">
        <title>Band-tailed pigeon sequencing and assembly.</title>
        <authorList>
            <person name="Soares A.E."/>
            <person name="Novak B.J."/>
            <person name="Rice E.S."/>
            <person name="O'Connell B."/>
            <person name="Chang D."/>
            <person name="Weber S."/>
            <person name="Shapiro B."/>
        </authorList>
    </citation>
    <scope>NUCLEOTIDE SEQUENCE [LARGE SCALE GENOMIC DNA]</scope>
    <source>
        <strain evidence="2">BTP2013</strain>
        <tissue evidence="2">Blood</tissue>
    </source>
</reference>
<dbReference type="Proteomes" id="UP000190648">
    <property type="component" value="Unassembled WGS sequence"/>
</dbReference>
<gene>
    <name evidence="2" type="ORF">AV530_019718</name>
</gene>
<dbReference type="AlphaFoldDB" id="A0A1V4JV76"/>
<feature type="compositionally biased region" description="Polar residues" evidence="1">
    <location>
        <begin position="14"/>
        <end position="33"/>
    </location>
</feature>
<accession>A0A1V4JV76</accession>
<protein>
    <submittedName>
        <fullName evidence="2">Uncharacterized protein</fullName>
    </submittedName>
</protein>
<feature type="region of interest" description="Disordered" evidence="1">
    <location>
        <begin position="80"/>
        <end position="110"/>
    </location>
</feature>
<evidence type="ECO:0000313" key="3">
    <source>
        <dbReference type="Proteomes" id="UP000190648"/>
    </source>
</evidence>
<dbReference type="EMBL" id="LSYS01006101">
    <property type="protein sequence ID" value="OPJ76053.1"/>
    <property type="molecule type" value="Genomic_DNA"/>
</dbReference>
<feature type="compositionally biased region" description="Polar residues" evidence="1">
    <location>
        <begin position="82"/>
        <end position="96"/>
    </location>
</feature>
<organism evidence="2 3">
    <name type="scientific">Patagioenas fasciata monilis</name>
    <dbReference type="NCBI Taxonomy" id="372326"/>
    <lineage>
        <taxon>Eukaryota</taxon>
        <taxon>Metazoa</taxon>
        <taxon>Chordata</taxon>
        <taxon>Craniata</taxon>
        <taxon>Vertebrata</taxon>
        <taxon>Euteleostomi</taxon>
        <taxon>Archelosauria</taxon>
        <taxon>Archosauria</taxon>
        <taxon>Dinosauria</taxon>
        <taxon>Saurischia</taxon>
        <taxon>Theropoda</taxon>
        <taxon>Coelurosauria</taxon>
        <taxon>Aves</taxon>
        <taxon>Neognathae</taxon>
        <taxon>Neoaves</taxon>
        <taxon>Columbimorphae</taxon>
        <taxon>Columbiformes</taxon>
        <taxon>Columbidae</taxon>
        <taxon>Patagioenas</taxon>
    </lineage>
</organism>
<sequence>MNEGATGAGGGQGSPQTHPTVSCCSRNNNQSNEMAGIRRKKTYQECKKRTRYRHQPDGSDSTDSRLPLRKCLTLCRKARGAETTTKQQPGNVSDSPGSAPVDDESCTGTQPHCRRVQSQVETSSSRLLCKAGRSSNAWERRGEEVKCNRLPILCCH</sequence>